<gene>
    <name evidence="2" type="ORF">B0A49_10758</name>
</gene>
<dbReference type="GO" id="GO:0008033">
    <property type="term" value="P:tRNA processing"/>
    <property type="evidence" value="ECO:0007669"/>
    <property type="project" value="TreeGrafter"/>
</dbReference>
<feature type="region of interest" description="Disordered" evidence="1">
    <location>
        <begin position="131"/>
        <end position="214"/>
    </location>
</feature>
<organism evidence="2 3">
    <name type="scientific">Cryomyces minteri</name>
    <dbReference type="NCBI Taxonomy" id="331657"/>
    <lineage>
        <taxon>Eukaryota</taxon>
        <taxon>Fungi</taxon>
        <taxon>Dikarya</taxon>
        <taxon>Ascomycota</taxon>
        <taxon>Pezizomycotina</taxon>
        <taxon>Dothideomycetes</taxon>
        <taxon>Dothideomycetes incertae sedis</taxon>
        <taxon>Cryomyces</taxon>
    </lineage>
</organism>
<feature type="compositionally biased region" description="Polar residues" evidence="1">
    <location>
        <begin position="159"/>
        <end position="168"/>
    </location>
</feature>
<proteinExistence type="predicted"/>
<dbReference type="Proteomes" id="UP000308768">
    <property type="component" value="Unassembled WGS sequence"/>
</dbReference>
<comment type="caution">
    <text evidence="2">The sequence shown here is derived from an EMBL/GenBank/DDBJ whole genome shotgun (WGS) entry which is preliminary data.</text>
</comment>
<dbReference type="Gene3D" id="6.20.50.20">
    <property type="match status" value="1"/>
</dbReference>
<accession>A0A4U0WFN1</accession>
<dbReference type="GO" id="GO:0005655">
    <property type="term" value="C:nucleolar ribonuclease P complex"/>
    <property type="evidence" value="ECO:0007669"/>
    <property type="project" value="TreeGrafter"/>
</dbReference>
<keyword evidence="3" id="KW-1185">Reference proteome</keyword>
<evidence type="ECO:0000313" key="3">
    <source>
        <dbReference type="Proteomes" id="UP000308768"/>
    </source>
</evidence>
<sequence>MGSNTLSARLKYLHESAHLLATSSPAISASLESQYDKLAFENGLDLPESRRREVCTSCGNIMVPGRSSHIVQEKPIPANIKRKGGSTGISSALKHAQPDKIVVYQCNRCNSKTRFAAKVPPPVKTASILATRTPSAQHSPSPASALSSSGTSTPKLPNDLQSATNGLNASSKKRAKARKQGGLQALLAKSKNEGRTGPPSSGFGLDLMDLMKSD</sequence>
<dbReference type="STRING" id="331657.A0A4U0WFN1"/>
<protein>
    <submittedName>
        <fullName evidence="2">Uncharacterized protein</fullName>
    </submittedName>
</protein>
<dbReference type="AlphaFoldDB" id="A0A4U0WFN1"/>
<dbReference type="EMBL" id="NAJN01001782">
    <property type="protein sequence ID" value="TKA61238.1"/>
    <property type="molecule type" value="Genomic_DNA"/>
</dbReference>
<evidence type="ECO:0000256" key="1">
    <source>
        <dbReference type="SAM" id="MobiDB-lite"/>
    </source>
</evidence>
<reference evidence="2 3" key="1">
    <citation type="submission" date="2017-03" db="EMBL/GenBank/DDBJ databases">
        <title>Genomes of endolithic fungi from Antarctica.</title>
        <authorList>
            <person name="Coleine C."/>
            <person name="Masonjones S."/>
            <person name="Stajich J.E."/>
        </authorList>
    </citation>
    <scope>NUCLEOTIDE SEQUENCE [LARGE SCALE GENOMIC DNA]</scope>
    <source>
        <strain evidence="2 3">CCFEE 5187</strain>
    </source>
</reference>
<dbReference type="OrthoDB" id="438080at2759"/>
<evidence type="ECO:0000313" key="2">
    <source>
        <dbReference type="EMBL" id="TKA61238.1"/>
    </source>
</evidence>
<name>A0A4U0WFN1_9PEZI</name>
<dbReference type="InterPro" id="IPR007175">
    <property type="entry name" value="Rpr2/Snm1/Rpp21"/>
</dbReference>
<dbReference type="PANTHER" id="PTHR14742:SF3">
    <property type="entry name" value="RIBONUCLEASE MRP PROTEIN SUBUNIT SNM1"/>
    <property type="match status" value="1"/>
</dbReference>
<dbReference type="PANTHER" id="PTHR14742">
    <property type="entry name" value="RIBONUCLEASE P SUBUNIT P21"/>
    <property type="match status" value="1"/>
</dbReference>
<feature type="compositionally biased region" description="Low complexity" evidence="1">
    <location>
        <begin position="133"/>
        <end position="154"/>
    </location>
</feature>
<dbReference type="Pfam" id="PF04032">
    <property type="entry name" value="Rpr2"/>
    <property type="match status" value="1"/>
</dbReference>